<accession>A0A5M6IA07</accession>
<name>A0A5M6IA07_9PROT</name>
<evidence type="ECO:0000313" key="3">
    <source>
        <dbReference type="Proteomes" id="UP000324065"/>
    </source>
</evidence>
<feature type="compositionally biased region" description="Low complexity" evidence="1">
    <location>
        <begin position="341"/>
        <end position="365"/>
    </location>
</feature>
<feature type="compositionally biased region" description="Basic and acidic residues" evidence="1">
    <location>
        <begin position="326"/>
        <end position="340"/>
    </location>
</feature>
<organism evidence="2 3">
    <name type="scientific">Roseospira marina</name>
    <dbReference type="NCBI Taxonomy" id="140057"/>
    <lineage>
        <taxon>Bacteria</taxon>
        <taxon>Pseudomonadati</taxon>
        <taxon>Pseudomonadota</taxon>
        <taxon>Alphaproteobacteria</taxon>
        <taxon>Rhodospirillales</taxon>
        <taxon>Rhodospirillaceae</taxon>
        <taxon>Roseospira</taxon>
    </lineage>
</organism>
<dbReference type="OrthoDB" id="9806840at2"/>
<protein>
    <submittedName>
        <fullName evidence="2">DUF1036 domain-containing protein</fullName>
    </submittedName>
</protein>
<evidence type="ECO:0000313" key="2">
    <source>
        <dbReference type="EMBL" id="KAA5605023.1"/>
    </source>
</evidence>
<reference evidence="2 3" key="1">
    <citation type="submission" date="2019-09" db="EMBL/GenBank/DDBJ databases">
        <title>Genome sequence of Roseospira marina, one of the more divergent members of the non-sulfur purple photosynthetic bacterial family, the Rhodospirillaceae.</title>
        <authorList>
            <person name="Meyer T."/>
            <person name="Kyndt J."/>
        </authorList>
    </citation>
    <scope>NUCLEOTIDE SEQUENCE [LARGE SCALE GENOMIC DNA]</scope>
    <source>
        <strain evidence="2 3">DSM 15113</strain>
    </source>
</reference>
<sequence>MESAMVRLPATPRPCPGPRFLAGVLAPVAVVLATATPAYAGLEVCNQTNVSRWVAVGYSKDDMWTSEGWWQVDPGNCALVQDGDLTQQYYYYRAEDPEENFEGDGYMFCGVDDAFTIVGDQDCDERGYKTLDFREVDTGQNTTTFTLVLSPTTVPGAAPIGTPAPTSDDRSGGDTGLRICNETNVSRWLAVGYTKDDQWTSEGWWNVDPGQCANVISWALDNRYYYYRAEDPDENFEGDGYMFCAVDDAFTIVGDTDCESRGYNEVGFREVDTGGDAPSFTLVLDPSNVPGAQPNGTIAPEGGRSLMPGAPTPQNQMAPGLAPPAVDERSAEGLMPEHPDGTATVGVPAAASTAAPAGLGARAPQ</sequence>
<dbReference type="AlphaFoldDB" id="A0A5M6IA07"/>
<feature type="region of interest" description="Disordered" evidence="1">
    <location>
        <begin position="291"/>
        <end position="365"/>
    </location>
</feature>
<proteinExistence type="predicted"/>
<gene>
    <name evidence="2" type="ORF">F1188_13395</name>
</gene>
<dbReference type="EMBL" id="VWPJ01000012">
    <property type="protein sequence ID" value="KAA5605023.1"/>
    <property type="molecule type" value="Genomic_DNA"/>
</dbReference>
<keyword evidence="3" id="KW-1185">Reference proteome</keyword>
<evidence type="ECO:0000256" key="1">
    <source>
        <dbReference type="SAM" id="MobiDB-lite"/>
    </source>
</evidence>
<dbReference type="InterPro" id="IPR009380">
    <property type="entry name" value="DUF1036"/>
</dbReference>
<dbReference type="Pfam" id="PF06282">
    <property type="entry name" value="DUF1036"/>
    <property type="match status" value="2"/>
</dbReference>
<comment type="caution">
    <text evidence="2">The sequence shown here is derived from an EMBL/GenBank/DDBJ whole genome shotgun (WGS) entry which is preliminary data.</text>
</comment>
<dbReference type="Proteomes" id="UP000324065">
    <property type="component" value="Unassembled WGS sequence"/>
</dbReference>